<feature type="coiled-coil region" evidence="1">
    <location>
        <begin position="134"/>
        <end position="161"/>
    </location>
</feature>
<gene>
    <name evidence="2" type="ORF">JY572_12475</name>
</gene>
<dbReference type="RefSeq" id="WP_206718446.1">
    <property type="nucleotide sequence ID" value="NZ_CP071091.1"/>
</dbReference>
<accession>A0ABX7NGV0</accession>
<name>A0ABX7NGV0_9BACT</name>
<dbReference type="EMBL" id="CP071091">
    <property type="protein sequence ID" value="QSQ16810.1"/>
    <property type="molecule type" value="Genomic_DNA"/>
</dbReference>
<evidence type="ECO:0000313" key="2">
    <source>
        <dbReference type="EMBL" id="QSQ16810.1"/>
    </source>
</evidence>
<reference evidence="2 3" key="1">
    <citation type="submission" date="2021-02" db="EMBL/GenBank/DDBJ databases">
        <title>De Novo genome assembly of isolated myxobacteria.</title>
        <authorList>
            <person name="Stevens D.C."/>
        </authorList>
    </citation>
    <scope>NUCLEOTIDE SEQUENCE [LARGE SCALE GENOMIC DNA]</scope>
    <source>
        <strain evidence="2 3">SCHIC003</strain>
    </source>
</reference>
<sequence>MFIFGVMLALGAQASGPEPSGSLAPVRRIEVSADARVAVPEVHIAPGRSTTFFFDARIRPDEVVLEGRERFERLGLSEDHLALIPSSLFRDGERLLLELRFRDGAAPERAAFMLVVDAARGEPQVEVFRAVRSVESYRQEVTELKGRVAQLQAELTRLRSEGHAPRGIESAVAEMEDRDAMVLMRLSPSKVVAHPDIAVVQTWCVESRGPWNALRLEMRARKGGVGWTATGASLTDEQGRVIEVAAPWQPAPLGGEKGTMLVVLVDRAALADSRRYVLKLWDARGRTATVEGLAFKLREEHVGP</sequence>
<dbReference type="NCBIfam" id="TIGR02268">
    <property type="entry name" value="Myxococcus xanthus paralogous family TIGR02268"/>
    <property type="match status" value="1"/>
</dbReference>
<dbReference type="InterPro" id="IPR011754">
    <property type="entry name" value="Mxa_paralog_2268"/>
</dbReference>
<keyword evidence="3" id="KW-1185">Reference proteome</keyword>
<proteinExistence type="predicted"/>
<evidence type="ECO:0000256" key="1">
    <source>
        <dbReference type="SAM" id="Coils"/>
    </source>
</evidence>
<keyword evidence="1" id="KW-0175">Coiled coil</keyword>
<organism evidence="2 3">
    <name type="scientific">Myxococcus landrumensis</name>
    <dbReference type="NCBI Taxonomy" id="2813577"/>
    <lineage>
        <taxon>Bacteria</taxon>
        <taxon>Pseudomonadati</taxon>
        <taxon>Myxococcota</taxon>
        <taxon>Myxococcia</taxon>
        <taxon>Myxococcales</taxon>
        <taxon>Cystobacterineae</taxon>
        <taxon>Myxococcaceae</taxon>
        <taxon>Myxococcus</taxon>
    </lineage>
</organism>
<dbReference type="Proteomes" id="UP000663090">
    <property type="component" value="Chromosome"/>
</dbReference>
<evidence type="ECO:0000313" key="3">
    <source>
        <dbReference type="Proteomes" id="UP000663090"/>
    </source>
</evidence>
<dbReference type="Pfam" id="PF09544">
    <property type="entry name" value="DUF2381"/>
    <property type="match status" value="1"/>
</dbReference>
<protein>
    <submittedName>
        <fullName evidence="2">DUF2381 family protein</fullName>
    </submittedName>
</protein>